<sequence>MLPLAKNYSENEVRALHSIFQYYSKSDGDGGISHAHQHQAQISSAALYRIIEELSQDDTDASRMKSAMEENHLHQKQELGNDVVTLLGTLSFQSLLAVVDNGRTLQDSSHHINFLRVLHEYQRRCVSEGNYLKAQGFMRHVQCLRKAEGGRHLQLVKTRQTEHRRKLDEAHKIQFDEFTQSWNTFMNDFESKSQGYIEELNETHQSQLSSLQKDLTDELNSKSKRFSKDLVDWRKREVIMADQQFYQEAQRIKQVSDALEAKEKSNMNSRFENSLRMKEANVKRQQSAEMDALVKRIDTKRREYEKQREVNTERLSQRNKNILSVMDTKHVS</sequence>
<dbReference type="eggNOG" id="ENOG502RUNI">
    <property type="taxonomic scope" value="Eukaryota"/>
</dbReference>
<dbReference type="OMA" id="RIDCKRT"/>
<dbReference type="PANTHER" id="PTHR47026:SF2">
    <property type="entry name" value="FLAGELLAR ASSOCIATED PROTEIN"/>
    <property type="match status" value="1"/>
</dbReference>
<dbReference type="PANTHER" id="PTHR47026">
    <property type="entry name" value="PIGMENTOSA GTPASE REGULATOR-LIKE PROTEIN, PUTATIVE-RELATED"/>
    <property type="match status" value="1"/>
</dbReference>
<protein>
    <submittedName>
        <fullName evidence="2">Uncharacterized protein</fullName>
    </submittedName>
</protein>
<dbReference type="Proteomes" id="UP000001449">
    <property type="component" value="Unassembled WGS sequence"/>
</dbReference>
<dbReference type="EMBL" id="DS999444">
    <property type="protein sequence ID" value="EED86218.1"/>
    <property type="molecule type" value="Genomic_DNA"/>
</dbReference>
<reference evidence="2 3" key="1">
    <citation type="journal article" date="2004" name="Science">
        <title>The genome of the diatom Thalassiosira pseudonana: ecology, evolution, and metabolism.</title>
        <authorList>
            <person name="Armbrust E.V."/>
            <person name="Berges J.A."/>
            <person name="Bowler C."/>
            <person name="Green B.R."/>
            <person name="Martinez D."/>
            <person name="Putnam N.H."/>
            <person name="Zhou S."/>
            <person name="Allen A.E."/>
            <person name="Apt K.E."/>
            <person name="Bechner M."/>
            <person name="Brzezinski M.A."/>
            <person name="Chaal B.K."/>
            <person name="Chiovitti A."/>
            <person name="Davis A.K."/>
            <person name="Demarest M.S."/>
            <person name="Detter J.C."/>
            <person name="Glavina T."/>
            <person name="Goodstein D."/>
            <person name="Hadi M.Z."/>
            <person name="Hellsten U."/>
            <person name="Hildebrand M."/>
            <person name="Jenkins B.D."/>
            <person name="Jurka J."/>
            <person name="Kapitonov V.V."/>
            <person name="Kroger N."/>
            <person name="Lau W.W."/>
            <person name="Lane T.W."/>
            <person name="Larimer F.W."/>
            <person name="Lippmeier J.C."/>
            <person name="Lucas S."/>
            <person name="Medina M."/>
            <person name="Montsant A."/>
            <person name="Obornik M."/>
            <person name="Parker M.S."/>
            <person name="Palenik B."/>
            <person name="Pazour G.J."/>
            <person name="Richardson P.M."/>
            <person name="Rynearson T.A."/>
            <person name="Saito M.A."/>
            <person name="Schwartz D.C."/>
            <person name="Thamatrakoln K."/>
            <person name="Valentin K."/>
            <person name="Vardi A."/>
            <person name="Wilkerson F.P."/>
            <person name="Rokhsar D.S."/>
        </authorList>
    </citation>
    <scope>NUCLEOTIDE SEQUENCE [LARGE SCALE GENOMIC DNA]</scope>
    <source>
        <strain evidence="2 3">CCMP1335</strain>
    </source>
</reference>
<evidence type="ECO:0000313" key="2">
    <source>
        <dbReference type="EMBL" id="EED86218.1"/>
    </source>
</evidence>
<reference evidence="2 3" key="2">
    <citation type="journal article" date="2008" name="Nature">
        <title>The Phaeodactylum genome reveals the evolutionary history of diatom genomes.</title>
        <authorList>
            <person name="Bowler C."/>
            <person name="Allen A.E."/>
            <person name="Badger J.H."/>
            <person name="Grimwood J."/>
            <person name="Jabbari K."/>
            <person name="Kuo A."/>
            <person name="Maheswari U."/>
            <person name="Martens C."/>
            <person name="Maumus F."/>
            <person name="Otillar R.P."/>
            <person name="Rayko E."/>
            <person name="Salamov A."/>
            <person name="Vandepoele K."/>
            <person name="Beszteri B."/>
            <person name="Gruber A."/>
            <person name="Heijde M."/>
            <person name="Katinka M."/>
            <person name="Mock T."/>
            <person name="Valentin K."/>
            <person name="Verret F."/>
            <person name="Berges J.A."/>
            <person name="Brownlee C."/>
            <person name="Cadoret J.P."/>
            <person name="Chiovitti A."/>
            <person name="Choi C.J."/>
            <person name="Coesel S."/>
            <person name="De Martino A."/>
            <person name="Detter J.C."/>
            <person name="Durkin C."/>
            <person name="Falciatore A."/>
            <person name="Fournet J."/>
            <person name="Haruta M."/>
            <person name="Huysman M.J."/>
            <person name="Jenkins B.D."/>
            <person name="Jiroutova K."/>
            <person name="Jorgensen R.E."/>
            <person name="Joubert Y."/>
            <person name="Kaplan A."/>
            <person name="Kroger N."/>
            <person name="Kroth P.G."/>
            <person name="La Roche J."/>
            <person name="Lindquist E."/>
            <person name="Lommer M."/>
            <person name="Martin-Jezequel V."/>
            <person name="Lopez P.J."/>
            <person name="Lucas S."/>
            <person name="Mangogna M."/>
            <person name="McGinnis K."/>
            <person name="Medlin L.K."/>
            <person name="Montsant A."/>
            <person name="Oudot-Le Secq M.P."/>
            <person name="Napoli C."/>
            <person name="Obornik M."/>
            <person name="Parker M.S."/>
            <person name="Petit J.L."/>
            <person name="Porcel B.M."/>
            <person name="Poulsen N."/>
            <person name="Robison M."/>
            <person name="Rychlewski L."/>
            <person name="Rynearson T.A."/>
            <person name="Schmutz J."/>
            <person name="Shapiro H."/>
            <person name="Siaut M."/>
            <person name="Stanley M."/>
            <person name="Sussman M.R."/>
            <person name="Taylor A.R."/>
            <person name="Vardi A."/>
            <person name="von Dassow P."/>
            <person name="Vyverman W."/>
            <person name="Willis A."/>
            <person name="Wyrwicz L.S."/>
            <person name="Rokhsar D.S."/>
            <person name="Weissenbach J."/>
            <person name="Armbrust E.V."/>
            <person name="Green B.R."/>
            <person name="Van de Peer Y."/>
            <person name="Grigoriev I.V."/>
        </authorList>
    </citation>
    <scope>NUCLEOTIDE SEQUENCE [LARGE SCALE GENOMIC DNA]</scope>
    <source>
        <strain evidence="2 3">CCMP1335</strain>
    </source>
</reference>
<accession>B8LEL1</accession>
<evidence type="ECO:0000256" key="1">
    <source>
        <dbReference type="SAM" id="Coils"/>
    </source>
</evidence>
<name>B8LEL1_THAPS</name>
<feature type="coiled-coil region" evidence="1">
    <location>
        <begin position="283"/>
        <end position="310"/>
    </location>
</feature>
<evidence type="ECO:0000313" key="3">
    <source>
        <dbReference type="Proteomes" id="UP000001449"/>
    </source>
</evidence>
<dbReference type="RefSeq" id="XP_002297479.1">
    <property type="nucleotide sequence ID" value="XM_002297443.1"/>
</dbReference>
<gene>
    <name evidence="2" type="ORF">THAPSDRAFT_bd943</name>
</gene>
<proteinExistence type="predicted"/>
<dbReference type="InParanoid" id="B8LEL1"/>
<keyword evidence="1" id="KW-0175">Coiled coil</keyword>
<organism evidence="2 3">
    <name type="scientific">Thalassiosira pseudonana</name>
    <name type="common">Marine diatom</name>
    <name type="synonym">Cyclotella nana</name>
    <dbReference type="NCBI Taxonomy" id="35128"/>
    <lineage>
        <taxon>Eukaryota</taxon>
        <taxon>Sar</taxon>
        <taxon>Stramenopiles</taxon>
        <taxon>Ochrophyta</taxon>
        <taxon>Bacillariophyta</taxon>
        <taxon>Coscinodiscophyceae</taxon>
        <taxon>Thalassiosirophycidae</taxon>
        <taxon>Thalassiosirales</taxon>
        <taxon>Thalassiosiraceae</taxon>
        <taxon>Thalassiosira</taxon>
    </lineage>
</organism>
<dbReference type="HOGENOM" id="CLU_716623_0_0_1"/>
<dbReference type="GeneID" id="7446075"/>
<dbReference type="KEGG" id="tps:THAPSDRAFT_bd943"/>
<dbReference type="STRING" id="35128.B8LEL1"/>
<keyword evidence="3" id="KW-1185">Reference proteome</keyword>
<dbReference type="AlphaFoldDB" id="B8LEL1"/>
<dbReference type="PaxDb" id="35128-Thapsdraft943"/>